<dbReference type="RefSeq" id="WP_322347409.1">
    <property type="nucleotide sequence ID" value="NZ_CP129968.2"/>
</dbReference>
<dbReference type="AlphaFoldDB" id="A0AA49J9T7"/>
<gene>
    <name evidence="1" type="ORF">QYS47_13630</name>
</gene>
<proteinExistence type="predicted"/>
<evidence type="ECO:0000313" key="1">
    <source>
        <dbReference type="EMBL" id="WKK82944.2"/>
    </source>
</evidence>
<dbReference type="EMBL" id="CP129968">
    <property type="protein sequence ID" value="WKK82944.2"/>
    <property type="molecule type" value="Genomic_DNA"/>
</dbReference>
<protein>
    <submittedName>
        <fullName evidence="1">Uncharacterized protein</fullName>
    </submittedName>
</protein>
<dbReference type="SUPFAM" id="SSF52980">
    <property type="entry name" value="Restriction endonuclease-like"/>
    <property type="match status" value="1"/>
</dbReference>
<accession>A0AA49J9T7</accession>
<dbReference type="Proteomes" id="UP001232019">
    <property type="component" value="Chromosome"/>
</dbReference>
<reference evidence="1" key="1">
    <citation type="submission" date="2023-08" db="EMBL/GenBank/DDBJ databases">
        <title>Comparative genomics and taxonomic characterization of three novel marine species of genus Marivirga.</title>
        <authorList>
            <person name="Muhammad N."/>
            <person name="Kim S.-G."/>
        </authorList>
    </citation>
    <scope>NUCLEOTIDE SEQUENCE</scope>
    <source>
        <strain evidence="1">BKB1-2</strain>
    </source>
</reference>
<sequence>MIISKVISYKNAWQDLINEHPNELEEVLEVLPQFISSYVSMRQANERTFIGHRDIWNELLKEKEWIISDTSFYLEDGQRIFIGNLGPIKNDVSAYISFGHIDFANRWLFQQTTLAGKYDIAKIPILLVPTAEFGARHEDRFFKRLSFEQYQKQILPLTPLSHSYPFLILGYTDQGQLFETEIHELESDPLISNENVVIDRCIEFPPEYYQAGLNILNYFGTYIREQYPDQEAKIKIEQKDKIVRLIIETGDGETEVIERALQEYQLVITGQKTPEEVTKNEKLILELKNELRLARYRVETQQDIMLVQTGQIDKLMNILSEGLANKSPIHIDFKPVITLDNKVVNNQTVTSVISDINDLKLLLGTSSPEYIELQNLEGSLTAIEKETDSEIVKNSTAMQKLRNFLNSVSEGNEQLAKVLETTETGIDIIRSLAGKYNSIAEWCGLPQVPRVFIK</sequence>
<name>A0AA49J9T7_9BACT</name>
<dbReference type="InterPro" id="IPR011335">
    <property type="entry name" value="Restrct_endonuc-II-like"/>
</dbReference>
<organism evidence="1">
    <name type="scientific">Marivirga arenosa</name>
    <dbReference type="NCBI Taxonomy" id="3059076"/>
    <lineage>
        <taxon>Bacteria</taxon>
        <taxon>Pseudomonadati</taxon>
        <taxon>Bacteroidota</taxon>
        <taxon>Cytophagia</taxon>
        <taxon>Cytophagales</taxon>
        <taxon>Marivirgaceae</taxon>
        <taxon>Marivirga</taxon>
    </lineage>
</organism>
<dbReference type="KEGG" id="marp:QYS47_13630"/>